<protein>
    <submittedName>
        <fullName evidence="1">Uncharacterized protein</fullName>
    </submittedName>
</protein>
<dbReference type="Proteomes" id="UP000782843">
    <property type="component" value="Unassembled WGS sequence"/>
</dbReference>
<proteinExistence type="predicted"/>
<name>A0A955L344_9BACT</name>
<evidence type="ECO:0000313" key="2">
    <source>
        <dbReference type="Proteomes" id="UP000782843"/>
    </source>
</evidence>
<accession>A0A955L344</accession>
<reference evidence="1" key="2">
    <citation type="journal article" date="2021" name="Microbiome">
        <title>Successional dynamics and alternative stable states in a saline activated sludge microbial community over 9 years.</title>
        <authorList>
            <person name="Wang Y."/>
            <person name="Ye J."/>
            <person name="Ju F."/>
            <person name="Liu L."/>
            <person name="Boyd J.A."/>
            <person name="Deng Y."/>
            <person name="Parks D.H."/>
            <person name="Jiang X."/>
            <person name="Yin X."/>
            <person name="Woodcroft B.J."/>
            <person name="Tyson G.W."/>
            <person name="Hugenholtz P."/>
            <person name="Polz M.F."/>
            <person name="Zhang T."/>
        </authorList>
    </citation>
    <scope>NUCLEOTIDE SEQUENCE</scope>
    <source>
        <strain evidence="1">HKST-UBA10</strain>
    </source>
</reference>
<organism evidence="1 2">
    <name type="scientific">Candidatus Dojkabacteria bacterium</name>
    <dbReference type="NCBI Taxonomy" id="2099670"/>
    <lineage>
        <taxon>Bacteria</taxon>
        <taxon>Candidatus Dojkabacteria</taxon>
    </lineage>
</organism>
<comment type="caution">
    <text evidence="1">The sequence shown here is derived from an EMBL/GenBank/DDBJ whole genome shotgun (WGS) entry which is preliminary data.</text>
</comment>
<gene>
    <name evidence="1" type="ORF">KC660_01220</name>
</gene>
<evidence type="ECO:0000313" key="1">
    <source>
        <dbReference type="EMBL" id="MCA9382009.1"/>
    </source>
</evidence>
<dbReference type="EMBL" id="JAGQLG010000042">
    <property type="protein sequence ID" value="MCA9382009.1"/>
    <property type="molecule type" value="Genomic_DNA"/>
</dbReference>
<dbReference type="AlphaFoldDB" id="A0A955L344"/>
<reference evidence="1" key="1">
    <citation type="submission" date="2020-04" db="EMBL/GenBank/DDBJ databases">
        <authorList>
            <person name="Zhang T."/>
        </authorList>
    </citation>
    <scope>NUCLEOTIDE SEQUENCE</scope>
    <source>
        <strain evidence="1">HKST-UBA10</strain>
    </source>
</reference>
<sequence>MKTIFKLLFGVLGLSTMLLSLGVVGVKAGVLDWQLNGSNIYYDGGNVGVGTSNPQYKLDVNDRIMRLSGAQPAFIMNDTNANGSAFAMYAGSPFQGFKIRDLGSGADRFTIDKDGNVGIGVYDPAYSLDVKGRIFQLTGEMPVILMNDSRSGQRTWGIYAGSPSQGFKIRDNGVGADRLVIDSNGKLGVRMTPSYDLDVSGRTIRVIGGRPELNLQDTWSGGHNWFLSAGTPNGSFKVRDATANKTKFLIESNGNVCLGSC</sequence>